<dbReference type="GO" id="GO:0016787">
    <property type="term" value="F:hydrolase activity"/>
    <property type="evidence" value="ECO:0007669"/>
    <property type="project" value="UniProtKB-KW"/>
</dbReference>
<keyword evidence="3" id="KW-1185">Reference proteome</keyword>
<organism evidence="2 3">
    <name type="scientific">Zoogloea oleivorans</name>
    <dbReference type="NCBI Taxonomy" id="1552750"/>
    <lineage>
        <taxon>Bacteria</taxon>
        <taxon>Pseudomonadati</taxon>
        <taxon>Pseudomonadota</taxon>
        <taxon>Betaproteobacteria</taxon>
        <taxon>Rhodocyclales</taxon>
        <taxon>Zoogloeaceae</taxon>
        <taxon>Zoogloea</taxon>
    </lineage>
</organism>
<evidence type="ECO:0000313" key="2">
    <source>
        <dbReference type="EMBL" id="TYC55254.1"/>
    </source>
</evidence>
<name>A0A6C2CM24_9RHOO</name>
<proteinExistence type="predicted"/>
<dbReference type="Pfam" id="PF00561">
    <property type="entry name" value="Abhydrolase_1"/>
    <property type="match status" value="1"/>
</dbReference>
<evidence type="ECO:0000259" key="1">
    <source>
        <dbReference type="Pfam" id="PF00561"/>
    </source>
</evidence>
<dbReference type="InterPro" id="IPR000073">
    <property type="entry name" value="AB_hydrolase_1"/>
</dbReference>
<sequence>MLQLTDEAPLRHAHARIRAASNRLTTATQNNTMSPRKLKIHQHPAATPTGRHPLLFIHGGYTNSYCWQHHWIPFLNQLGYDCYALDLSGHGDSEGRERLSDFGLADYAEDLAQAVTTLPSAPILIGHSMGTLVAQRYLTSAGTPLAAGVAFLSPVPPTGTSGSASRLAMLHPEFFTEMPNVLSGDTTEHSIRVMAEVYFAPGMAHDEVEQFLHMVQDESDHAVTEMAVLPFMPMGRRPDIPALVMGGSADEVFPASMMFFTALAWKAKTITVEGSGHMLMLDPQWAATAGMLADWIETIP</sequence>
<feature type="domain" description="AB hydrolase-1" evidence="1">
    <location>
        <begin position="53"/>
        <end position="282"/>
    </location>
</feature>
<accession>A0A6C2CM24</accession>
<dbReference type="Gene3D" id="3.40.50.1820">
    <property type="entry name" value="alpha/beta hydrolase"/>
    <property type="match status" value="1"/>
</dbReference>
<dbReference type="EMBL" id="SDKK01000013">
    <property type="protein sequence ID" value="TYC55254.1"/>
    <property type="molecule type" value="Genomic_DNA"/>
</dbReference>
<dbReference type="AlphaFoldDB" id="A0A6C2CM24"/>
<dbReference type="PANTHER" id="PTHR43194:SF2">
    <property type="entry name" value="PEROXISOMAL MEMBRANE PROTEIN LPX1"/>
    <property type="match status" value="1"/>
</dbReference>
<comment type="caution">
    <text evidence="2">The sequence shown here is derived from an EMBL/GenBank/DDBJ whole genome shotgun (WGS) entry which is preliminary data.</text>
</comment>
<dbReference type="OrthoDB" id="9806902at2"/>
<dbReference type="PRINTS" id="PR00111">
    <property type="entry name" value="ABHYDROLASE"/>
</dbReference>
<evidence type="ECO:0000313" key="3">
    <source>
        <dbReference type="Proteomes" id="UP000389128"/>
    </source>
</evidence>
<protein>
    <submittedName>
        <fullName evidence="2">Alpha/beta hydrolase</fullName>
    </submittedName>
</protein>
<dbReference type="Proteomes" id="UP000389128">
    <property type="component" value="Unassembled WGS sequence"/>
</dbReference>
<dbReference type="InterPro" id="IPR050228">
    <property type="entry name" value="Carboxylesterase_BioH"/>
</dbReference>
<keyword evidence="2" id="KW-0378">Hydrolase</keyword>
<dbReference type="SUPFAM" id="SSF53474">
    <property type="entry name" value="alpha/beta-Hydrolases"/>
    <property type="match status" value="1"/>
</dbReference>
<dbReference type="InterPro" id="IPR029058">
    <property type="entry name" value="AB_hydrolase_fold"/>
</dbReference>
<dbReference type="PANTHER" id="PTHR43194">
    <property type="entry name" value="HYDROLASE ALPHA/BETA FOLD FAMILY"/>
    <property type="match status" value="1"/>
</dbReference>
<reference evidence="2 3" key="1">
    <citation type="submission" date="2019-01" db="EMBL/GenBank/DDBJ databases">
        <title>Zoogloea oleivorans genome sequencing and assembly.</title>
        <authorList>
            <person name="Tancsics A."/>
            <person name="Farkas M."/>
            <person name="Kriszt B."/>
            <person name="Maroti G."/>
            <person name="Horvath B."/>
        </authorList>
    </citation>
    <scope>NUCLEOTIDE SEQUENCE [LARGE SCALE GENOMIC DNA]</scope>
    <source>
        <strain evidence="2 3">Buc</strain>
    </source>
</reference>
<gene>
    <name evidence="2" type="ORF">ETQ85_14660</name>
</gene>